<reference evidence="1" key="1">
    <citation type="submission" date="2021-02" db="EMBL/GenBank/DDBJ databases">
        <authorList>
            <person name="Nowell W R."/>
        </authorList>
    </citation>
    <scope>NUCLEOTIDE SEQUENCE</scope>
</reference>
<dbReference type="Gene3D" id="3.10.450.50">
    <property type="match status" value="1"/>
</dbReference>
<feature type="non-terminal residue" evidence="1">
    <location>
        <position position="39"/>
    </location>
</feature>
<dbReference type="AlphaFoldDB" id="A0A819JU61"/>
<dbReference type="EMBL" id="CAJOAY010002245">
    <property type="protein sequence ID" value="CAF3935133.1"/>
    <property type="molecule type" value="Genomic_DNA"/>
</dbReference>
<proteinExistence type="predicted"/>
<protein>
    <submittedName>
        <fullName evidence="1">Uncharacterized protein</fullName>
    </submittedName>
</protein>
<accession>A0A819JU61</accession>
<sequence>MLTKEFAFNFTNEWINSWNCHDIDKIMIHYDDSIDFTSP</sequence>
<dbReference type="Proteomes" id="UP000663881">
    <property type="component" value="Unassembled WGS sequence"/>
</dbReference>
<gene>
    <name evidence="1" type="ORF">OKA104_LOCUS26050</name>
</gene>
<name>A0A819JU61_9BILA</name>
<evidence type="ECO:0000313" key="2">
    <source>
        <dbReference type="Proteomes" id="UP000663881"/>
    </source>
</evidence>
<comment type="caution">
    <text evidence="1">The sequence shown here is derived from an EMBL/GenBank/DDBJ whole genome shotgun (WGS) entry which is preliminary data.</text>
</comment>
<evidence type="ECO:0000313" key="1">
    <source>
        <dbReference type="EMBL" id="CAF3935133.1"/>
    </source>
</evidence>
<organism evidence="1 2">
    <name type="scientific">Adineta steineri</name>
    <dbReference type="NCBI Taxonomy" id="433720"/>
    <lineage>
        <taxon>Eukaryota</taxon>
        <taxon>Metazoa</taxon>
        <taxon>Spiralia</taxon>
        <taxon>Gnathifera</taxon>
        <taxon>Rotifera</taxon>
        <taxon>Eurotatoria</taxon>
        <taxon>Bdelloidea</taxon>
        <taxon>Adinetida</taxon>
        <taxon>Adinetidae</taxon>
        <taxon>Adineta</taxon>
    </lineage>
</organism>